<accession>A0A6B9HDF0</accession>
<reference evidence="1" key="1">
    <citation type="journal article" date="2020" name="ACS Chem. Biol.">
        <title>Genome Mining and Heterologous Expression Reveal Two Distinct Families of Lasso Peptides Highly Conserved in Endofungal Bacteria.</title>
        <authorList>
            <person name="Bratovanov E.V."/>
            <person name="Ishida K."/>
            <person name="Heinze B."/>
            <person name="Pidot S.J."/>
            <person name="Stinear T.P."/>
            <person name="Hegemann J.D."/>
            <person name="Marahiel M.A."/>
            <person name="Hertweck C."/>
        </authorList>
    </citation>
    <scope>NUCLEOTIDE SEQUENCE</scope>
    <source>
        <strain evidence="1">B4</strain>
    </source>
</reference>
<name>A0A6B9HDF0_9BURK</name>
<protein>
    <submittedName>
        <fullName evidence="1">Uncharacterized protein</fullName>
    </submittedName>
</protein>
<sequence length="94" mass="9797">MPRLALSRSLPADTVLLRLVGKLVKCASTFSSRQDGRYRIANSAVLLFNRRSAGDGGTLCMVSPLPSAGMVTGGSFLLLASRAAPIGVKCLTTS</sequence>
<dbReference type="EMBL" id="MN695284">
    <property type="protein sequence ID" value="QGY72782.1"/>
    <property type="molecule type" value="Genomic_DNA"/>
</dbReference>
<proteinExistence type="predicted"/>
<evidence type="ECO:0000313" key="1">
    <source>
        <dbReference type="EMBL" id="QGY72782.1"/>
    </source>
</evidence>
<organism evidence="1">
    <name type="scientific">Mycetohabitans sp</name>
    <dbReference type="NCBI Taxonomy" id="2571162"/>
    <lineage>
        <taxon>Bacteria</taxon>
        <taxon>Pseudomonadati</taxon>
        <taxon>Pseudomonadota</taxon>
        <taxon>Betaproteobacteria</taxon>
        <taxon>Burkholderiales</taxon>
        <taxon>Burkholderiaceae</taxon>
        <taxon>Mycetohabitans</taxon>
    </lineage>
</organism>
<dbReference type="AlphaFoldDB" id="A0A6B9HDF0"/>